<dbReference type="RefSeq" id="WP_058024318.1">
    <property type="nucleotide sequence ID" value="NZ_LNDJ01000055.1"/>
</dbReference>
<comment type="caution">
    <text evidence="2">The sequence shown here is derived from an EMBL/GenBank/DDBJ whole genome shotgun (WGS) entry which is preliminary data.</text>
</comment>
<dbReference type="InterPro" id="IPR036378">
    <property type="entry name" value="FAS1_dom_sf"/>
</dbReference>
<feature type="domain" description="FAS1" evidence="1">
    <location>
        <begin position="44"/>
        <end position="181"/>
    </location>
</feature>
<evidence type="ECO:0000313" key="3">
    <source>
        <dbReference type="Proteomes" id="UP000051202"/>
    </source>
</evidence>
<reference evidence="2 3" key="1">
    <citation type="submission" date="2015-11" db="EMBL/GenBank/DDBJ databases">
        <title>Permanent draft genome of Psychrobacter piscatorii LQ58.</title>
        <authorList>
            <person name="Zhou M."/>
            <person name="Dong B."/>
            <person name="Liu Q."/>
        </authorList>
    </citation>
    <scope>NUCLEOTIDE SEQUENCE [LARGE SCALE GENOMIC DNA]</scope>
    <source>
        <strain evidence="2 3">LQ58</strain>
    </source>
</reference>
<proteinExistence type="predicted"/>
<sequence length="184" mass="19565">MKLTKIATIGTLAISIAGLSACNNMMPAKSADMKPPMHSQTMAKMNVVQVAQSNSDFSVLVEAVQAAGLAGMLADPNAHYTIFAPTNEAFMQAMKETGMTKAQLFANKPLLTKVLGYHVVSGDIAMYAKDVKPGNVMTASKDTLMVTNQGKLMDENGRTANIVKTDIPATNGVVHVIDRVLLPK</sequence>
<dbReference type="SUPFAM" id="SSF82153">
    <property type="entry name" value="FAS1 domain"/>
    <property type="match status" value="1"/>
</dbReference>
<dbReference type="GO" id="GO:0005615">
    <property type="term" value="C:extracellular space"/>
    <property type="evidence" value="ECO:0007669"/>
    <property type="project" value="TreeGrafter"/>
</dbReference>
<dbReference type="Gene3D" id="2.30.180.10">
    <property type="entry name" value="FAS1 domain"/>
    <property type="match status" value="1"/>
</dbReference>
<dbReference type="EMBL" id="LNDJ01000055">
    <property type="protein sequence ID" value="KRU22893.1"/>
    <property type="molecule type" value="Genomic_DNA"/>
</dbReference>
<dbReference type="InterPro" id="IPR050904">
    <property type="entry name" value="Adhesion/Biosynth-related"/>
</dbReference>
<dbReference type="Pfam" id="PF02469">
    <property type="entry name" value="Fasciclin"/>
    <property type="match status" value="1"/>
</dbReference>
<evidence type="ECO:0000259" key="1">
    <source>
        <dbReference type="PROSITE" id="PS50213"/>
    </source>
</evidence>
<dbReference type="Proteomes" id="UP000051202">
    <property type="component" value="Unassembled WGS sequence"/>
</dbReference>
<dbReference type="PANTHER" id="PTHR10900:SF77">
    <property type="entry name" value="FI19380P1"/>
    <property type="match status" value="1"/>
</dbReference>
<dbReference type="SMART" id="SM00554">
    <property type="entry name" value="FAS1"/>
    <property type="match status" value="1"/>
</dbReference>
<gene>
    <name evidence="2" type="ORF">AS194_06590</name>
</gene>
<dbReference type="InterPro" id="IPR000782">
    <property type="entry name" value="FAS1_domain"/>
</dbReference>
<keyword evidence="3" id="KW-1185">Reference proteome</keyword>
<dbReference type="AlphaFoldDB" id="A0A0T6DTK7"/>
<dbReference type="PROSITE" id="PS50213">
    <property type="entry name" value="FAS1"/>
    <property type="match status" value="1"/>
</dbReference>
<dbReference type="FunFam" id="2.30.180.10:FF:000032">
    <property type="entry name" value="Fasciclin domain-containing protein, putative"/>
    <property type="match status" value="1"/>
</dbReference>
<name>A0A0T6DTK7_9GAMM</name>
<dbReference type="STRING" id="554343.AS194_06590"/>
<evidence type="ECO:0000313" key="2">
    <source>
        <dbReference type="EMBL" id="KRU22893.1"/>
    </source>
</evidence>
<protein>
    <submittedName>
        <fullName evidence="2">Beta-Ig-H3/fasciclin</fullName>
    </submittedName>
</protein>
<dbReference type="PROSITE" id="PS51257">
    <property type="entry name" value="PROKAR_LIPOPROTEIN"/>
    <property type="match status" value="1"/>
</dbReference>
<accession>A0A0T6DTK7</accession>
<dbReference type="PANTHER" id="PTHR10900">
    <property type="entry name" value="PERIOSTIN-RELATED"/>
    <property type="match status" value="1"/>
</dbReference>
<organism evidence="2 3">
    <name type="scientific">Psychrobacter piscatorii</name>
    <dbReference type="NCBI Taxonomy" id="554343"/>
    <lineage>
        <taxon>Bacteria</taxon>
        <taxon>Pseudomonadati</taxon>
        <taxon>Pseudomonadota</taxon>
        <taxon>Gammaproteobacteria</taxon>
        <taxon>Moraxellales</taxon>
        <taxon>Moraxellaceae</taxon>
        <taxon>Psychrobacter</taxon>
    </lineage>
</organism>